<feature type="compositionally biased region" description="Basic and acidic residues" evidence="9">
    <location>
        <begin position="106"/>
        <end position="125"/>
    </location>
</feature>
<evidence type="ECO:0000256" key="7">
    <source>
        <dbReference type="ARBA" id="ARBA00023265"/>
    </source>
</evidence>
<dbReference type="PANTHER" id="PTHR31942">
    <property type="entry name" value="MLO-LIKE PROTEIN 1"/>
    <property type="match status" value="1"/>
</dbReference>
<evidence type="ECO:0000256" key="3">
    <source>
        <dbReference type="ARBA" id="ARBA00022692"/>
    </source>
</evidence>
<evidence type="ECO:0000256" key="9">
    <source>
        <dbReference type="SAM" id="MobiDB-lite"/>
    </source>
</evidence>
<dbReference type="Pfam" id="PF03094">
    <property type="entry name" value="Mlo"/>
    <property type="match status" value="1"/>
</dbReference>
<dbReference type="GO" id="GO:0006952">
    <property type="term" value="P:defense response"/>
    <property type="evidence" value="ECO:0007669"/>
    <property type="project" value="UniProtKB-KW"/>
</dbReference>
<comment type="similarity">
    <text evidence="2 8">Belongs to the MLO family.</text>
</comment>
<accession>A0A2P6PBP4</accession>
<feature type="region of interest" description="Disordered" evidence="9">
    <location>
        <begin position="464"/>
        <end position="567"/>
    </location>
</feature>
<evidence type="ECO:0000313" key="11">
    <source>
        <dbReference type="EMBL" id="PRQ19349.1"/>
    </source>
</evidence>
<feature type="transmembrane region" description="Helical" evidence="10">
    <location>
        <begin position="411"/>
        <end position="436"/>
    </location>
</feature>
<feature type="transmembrane region" description="Helical" evidence="10">
    <location>
        <begin position="20"/>
        <end position="41"/>
    </location>
</feature>
<comment type="domain">
    <text evidence="8">The C-terminus contains a calmodulin-binding domain, which binds calmodulin in a calcium-dependent fashion.</text>
</comment>
<dbReference type="GO" id="GO:0005516">
    <property type="term" value="F:calmodulin binding"/>
    <property type="evidence" value="ECO:0007669"/>
    <property type="project" value="UniProtKB-KW"/>
</dbReference>
<dbReference type="PANTHER" id="PTHR31942:SF82">
    <property type="entry name" value="MLO PROTEIN HOMOLOG 1"/>
    <property type="match status" value="1"/>
</dbReference>
<keyword evidence="4 8" id="KW-0611">Plant defense</keyword>
<comment type="caution">
    <text evidence="11">The sequence shown here is derived from an EMBL/GenBank/DDBJ whole genome shotgun (WGS) entry which is preliminary data.</text>
</comment>
<keyword evidence="12" id="KW-1185">Reference proteome</keyword>
<dbReference type="Gramene" id="PRQ19349">
    <property type="protein sequence ID" value="PRQ19349"/>
    <property type="gene ID" value="RchiOBHm_Chr7g0216251"/>
</dbReference>
<dbReference type="OMA" id="CFHENMG"/>
<keyword evidence="6 8" id="KW-0472">Membrane</keyword>
<evidence type="ECO:0000256" key="2">
    <source>
        <dbReference type="ARBA" id="ARBA00006574"/>
    </source>
</evidence>
<feature type="compositionally biased region" description="Basic and acidic residues" evidence="9">
    <location>
        <begin position="544"/>
        <end position="560"/>
    </location>
</feature>
<reference evidence="11 12" key="1">
    <citation type="journal article" date="2018" name="Nat. Genet.">
        <title>The Rosa genome provides new insights in the design of modern roses.</title>
        <authorList>
            <person name="Bendahmane M."/>
        </authorList>
    </citation>
    <scope>NUCLEOTIDE SEQUENCE [LARGE SCALE GENOMIC DNA]</scope>
    <source>
        <strain evidence="12">cv. Old Blush</strain>
    </source>
</reference>
<evidence type="ECO:0000313" key="12">
    <source>
        <dbReference type="Proteomes" id="UP000238479"/>
    </source>
</evidence>
<evidence type="ECO:0000256" key="8">
    <source>
        <dbReference type="RuleBase" id="RU280816"/>
    </source>
</evidence>
<evidence type="ECO:0000256" key="4">
    <source>
        <dbReference type="ARBA" id="ARBA00022821"/>
    </source>
</evidence>
<keyword evidence="8" id="KW-0112">Calmodulin-binding</keyword>
<protein>
    <recommendedName>
        <fullName evidence="8">MLO-like protein</fullName>
    </recommendedName>
</protein>
<feature type="region of interest" description="Disordered" evidence="9">
    <location>
        <begin position="104"/>
        <end position="125"/>
    </location>
</feature>
<proteinExistence type="inferred from homology"/>
<feature type="transmembrane region" description="Helical" evidence="10">
    <location>
        <begin position="62"/>
        <end position="81"/>
    </location>
</feature>
<sequence>MAPPAAPGERTLKETPTWTVAVVCAVFILISLIIEHGIHALGKWFQKRNKKAMIEALEKIKAELMLLGFISLLLTVGTRYLPKICVPANIADTMLPCGLKSQYAGDSDKGGKGDDDKDKGGGGDRRKLLSYAENMIWRRVLAPSGDSGSCLYGKVPLISISGMHQLHVFIFVLAVFHVLYSVLTMALAQAKMKKWKAWESETTSLEYQFTNDPARFRFTRQTSFVRRHSGFSTTPGIRWIVAFFRQFFGSVTKVDYLTMRHGFINAHFAPNSKFDFHKYIKRSMEDDFKVVVGISVPLWIFAVVFLLLNVYITDQNISTLSHPEWYTLTWLSLAPLIILLLVGTKLELIIMEMAQEMHDRNTIVKGAPVVEPSNKYFWFNRPEWILLLIHFTLFQTEFGFTSCFHENLTLIITRVCLGFVLQILCSYITFPLYALITQMGSHWKKAIFEDQTAKALKNWQKAAKSRKKLRSKGGDASVNSFMSPENTPSRGSSPMHLLHNQKQRSNQSDLESVLNSPRSVSYQSDTDLSEMEGGSTHGHGSIDALRREDHHRPERKEGLHDFSFVQP</sequence>
<feature type="transmembrane region" description="Helical" evidence="10">
    <location>
        <begin position="325"/>
        <end position="343"/>
    </location>
</feature>
<keyword evidence="3 8" id="KW-0812">Transmembrane</keyword>
<dbReference type="GO" id="GO:0016020">
    <property type="term" value="C:membrane"/>
    <property type="evidence" value="ECO:0007669"/>
    <property type="project" value="UniProtKB-SubCell"/>
</dbReference>
<feature type="transmembrane region" description="Helical" evidence="10">
    <location>
        <begin position="290"/>
        <end position="313"/>
    </location>
</feature>
<evidence type="ECO:0000256" key="5">
    <source>
        <dbReference type="ARBA" id="ARBA00022989"/>
    </source>
</evidence>
<evidence type="ECO:0000256" key="10">
    <source>
        <dbReference type="SAM" id="Phobius"/>
    </source>
</evidence>
<name>A0A2P6PBP4_ROSCH</name>
<gene>
    <name evidence="8" type="primary">MLO</name>
    <name evidence="11" type="ORF">RchiOBHm_Chr7g0216251</name>
</gene>
<evidence type="ECO:0000256" key="6">
    <source>
        <dbReference type="ARBA" id="ARBA00023136"/>
    </source>
</evidence>
<comment type="function">
    <text evidence="8">May be involved in modulation of pathogen defense and leaf cell death.</text>
</comment>
<dbReference type="EMBL" id="PDCK01000045">
    <property type="protein sequence ID" value="PRQ19349.1"/>
    <property type="molecule type" value="Genomic_DNA"/>
</dbReference>
<dbReference type="Proteomes" id="UP000238479">
    <property type="component" value="Chromosome 7"/>
</dbReference>
<organism evidence="11 12">
    <name type="scientific">Rosa chinensis</name>
    <name type="common">China rose</name>
    <dbReference type="NCBI Taxonomy" id="74649"/>
    <lineage>
        <taxon>Eukaryota</taxon>
        <taxon>Viridiplantae</taxon>
        <taxon>Streptophyta</taxon>
        <taxon>Embryophyta</taxon>
        <taxon>Tracheophyta</taxon>
        <taxon>Spermatophyta</taxon>
        <taxon>Magnoliopsida</taxon>
        <taxon>eudicotyledons</taxon>
        <taxon>Gunneridae</taxon>
        <taxon>Pentapetalae</taxon>
        <taxon>rosids</taxon>
        <taxon>fabids</taxon>
        <taxon>Rosales</taxon>
        <taxon>Rosaceae</taxon>
        <taxon>Rosoideae</taxon>
        <taxon>Rosoideae incertae sedis</taxon>
        <taxon>Rosa</taxon>
    </lineage>
</organism>
<evidence type="ECO:0000256" key="1">
    <source>
        <dbReference type="ARBA" id="ARBA00004141"/>
    </source>
</evidence>
<dbReference type="InterPro" id="IPR004326">
    <property type="entry name" value="Mlo"/>
</dbReference>
<keyword evidence="7 8" id="KW-0568">Pathogenesis-related protein</keyword>
<dbReference type="AlphaFoldDB" id="A0A2P6PBP4"/>
<feature type="compositionally biased region" description="Polar residues" evidence="9">
    <location>
        <begin position="477"/>
        <end position="492"/>
    </location>
</feature>
<feature type="transmembrane region" description="Helical" evidence="10">
    <location>
        <begin position="166"/>
        <end position="188"/>
    </location>
</feature>
<feature type="compositionally biased region" description="Polar residues" evidence="9">
    <location>
        <begin position="503"/>
        <end position="526"/>
    </location>
</feature>
<keyword evidence="5 8" id="KW-1133">Transmembrane helix</keyword>
<comment type="subcellular location">
    <subcellularLocation>
        <location evidence="1 8">Membrane</location>
        <topology evidence="1 8">Multi-pass membrane protein</topology>
    </subcellularLocation>
</comment>